<reference evidence="2" key="1">
    <citation type="submission" date="2022-11" db="UniProtKB">
        <authorList>
            <consortium name="WormBaseParasite"/>
        </authorList>
    </citation>
    <scope>IDENTIFICATION</scope>
</reference>
<organism evidence="1 2">
    <name type="scientific">Acrobeloides nanus</name>
    <dbReference type="NCBI Taxonomy" id="290746"/>
    <lineage>
        <taxon>Eukaryota</taxon>
        <taxon>Metazoa</taxon>
        <taxon>Ecdysozoa</taxon>
        <taxon>Nematoda</taxon>
        <taxon>Chromadorea</taxon>
        <taxon>Rhabditida</taxon>
        <taxon>Tylenchina</taxon>
        <taxon>Cephalobomorpha</taxon>
        <taxon>Cephaloboidea</taxon>
        <taxon>Cephalobidae</taxon>
        <taxon>Acrobeloides</taxon>
    </lineage>
</organism>
<proteinExistence type="predicted"/>
<accession>A0A914EGP2</accession>
<name>A0A914EGP2_9BILA</name>
<evidence type="ECO:0000313" key="1">
    <source>
        <dbReference type="Proteomes" id="UP000887540"/>
    </source>
</evidence>
<dbReference type="WBParaSite" id="ACRNAN_scaffold8134.g25820.t1">
    <property type="protein sequence ID" value="ACRNAN_scaffold8134.g25820.t1"/>
    <property type="gene ID" value="ACRNAN_scaffold8134.g25820"/>
</dbReference>
<dbReference type="Proteomes" id="UP000887540">
    <property type="component" value="Unplaced"/>
</dbReference>
<dbReference type="AlphaFoldDB" id="A0A914EGP2"/>
<sequence>MSRLNEREIRVSLANWMNEECAFALQCPHIAKTWDSSNILIGDFHCDAQENVLRLLVLKEPFSGYKSCK</sequence>
<evidence type="ECO:0000313" key="2">
    <source>
        <dbReference type="WBParaSite" id="ACRNAN_scaffold8134.g25820.t1"/>
    </source>
</evidence>
<protein>
    <submittedName>
        <fullName evidence="2">Uncharacterized protein</fullName>
    </submittedName>
</protein>
<keyword evidence="1" id="KW-1185">Reference proteome</keyword>